<comment type="caution">
    <text evidence="6">The sequence shown here is derived from an EMBL/GenBank/DDBJ whole genome shotgun (WGS) entry which is preliminary data.</text>
</comment>
<dbReference type="InterPro" id="IPR007232">
    <property type="entry name" value="Rad52_Rad59_Rad22"/>
</dbReference>
<evidence type="ECO:0000313" key="6">
    <source>
        <dbReference type="EMBL" id="KAF5341509.1"/>
    </source>
</evidence>
<keyword evidence="4" id="KW-0234">DNA repair</keyword>
<feature type="compositionally biased region" description="Basic and acidic residues" evidence="5">
    <location>
        <begin position="609"/>
        <end position="621"/>
    </location>
</feature>
<keyword evidence="7" id="KW-1185">Reference proteome</keyword>
<dbReference type="GO" id="GO:0006312">
    <property type="term" value="P:mitotic recombination"/>
    <property type="evidence" value="ECO:0007669"/>
    <property type="project" value="TreeGrafter"/>
</dbReference>
<dbReference type="GO" id="GO:0000724">
    <property type="term" value="P:double-strand break repair via homologous recombination"/>
    <property type="evidence" value="ECO:0007669"/>
    <property type="project" value="TreeGrafter"/>
</dbReference>
<dbReference type="Pfam" id="PF04098">
    <property type="entry name" value="Rad52_Rad22"/>
    <property type="match status" value="1"/>
</dbReference>
<protein>
    <submittedName>
        <fullName evidence="6">Uncharacterized protein</fullName>
    </submittedName>
</protein>
<feature type="compositionally biased region" description="Polar residues" evidence="5">
    <location>
        <begin position="30"/>
        <end position="39"/>
    </location>
</feature>
<reference evidence="6 7" key="1">
    <citation type="journal article" date="2020" name="ISME J.">
        <title>Uncovering the hidden diversity of litter-decomposition mechanisms in mushroom-forming fungi.</title>
        <authorList>
            <person name="Floudas D."/>
            <person name="Bentzer J."/>
            <person name="Ahren D."/>
            <person name="Johansson T."/>
            <person name="Persson P."/>
            <person name="Tunlid A."/>
        </authorList>
    </citation>
    <scope>NUCLEOTIDE SEQUENCE [LARGE SCALE GENOMIC DNA]</scope>
    <source>
        <strain evidence="6 7">CBS 406.79</strain>
    </source>
</reference>
<name>A0A8H5CGZ0_9AGAR</name>
<dbReference type="PANTHER" id="PTHR12132:SF1">
    <property type="entry name" value="DNA REPAIR PROTEIN RAD52 HOMOLOG"/>
    <property type="match status" value="1"/>
</dbReference>
<evidence type="ECO:0000256" key="3">
    <source>
        <dbReference type="ARBA" id="ARBA00023172"/>
    </source>
</evidence>
<evidence type="ECO:0000256" key="5">
    <source>
        <dbReference type="SAM" id="MobiDB-lite"/>
    </source>
</evidence>
<dbReference type="GO" id="GO:0003697">
    <property type="term" value="F:single-stranded DNA binding"/>
    <property type="evidence" value="ECO:0007669"/>
    <property type="project" value="UniProtKB-ARBA"/>
</dbReference>
<dbReference type="Gene3D" id="3.30.390.80">
    <property type="entry name" value="DNA repair protein Rad52/59/22"/>
    <property type="match status" value="1"/>
</dbReference>
<dbReference type="GO" id="GO:0045002">
    <property type="term" value="P:double-strand break repair via single-strand annealing"/>
    <property type="evidence" value="ECO:0007669"/>
    <property type="project" value="TreeGrafter"/>
</dbReference>
<keyword evidence="2" id="KW-0227">DNA damage</keyword>
<sequence>MAGALSGHILDSFYSPKSQNSGPFGMPINPSFNDSTSSWPTSTDNIITSGAMSFDKDMHGSAQKMHLLSDFSQDPTFLNLSKATAAKIAALQAKLNQQLGPEYISTRPGPGGGPKLVYAEGWKIINLANEVFGFNGWSSNLVNLTTDFIDYNEETRRYSVGVTVVMRVTLRDGVFHEDVGYGVLENSKSKGPALDKCKKEAVTDALKRCLRNFGNLLGNCLYDKQYTNEIVKVKVTPPKFDKEKLHRRPEYANDTHNADPSSATSNPSKPASSSTNAPVSTVKPEPVSSKPTGSSTSAPVSIVKSEPVSAKPLSSIPPHVRQQVRGASSSSTASASSSKATIPIPNTNVTPAPGTSSRGSTSRTAAIMHGLNTPITPGAQPIPPPPGPAGPNNRQVAFADSPLAHRAPVAAPDPAPLSEPLDDDGGGDDSFAYGSEDDAFFASVDLGEVDMGRPINFEESVGSKDSKVSTSTSTWNQNAQTDSSHTSADSDARRNHPQQQSSHHQAQRPASNISRTADPIYYGNNSTNGSNHGVPQAQGSSTIGTPSTFVPRRMGGFTFPPEMQNIGVKRSADAMRTTFNPGPAQPQPPRERRLAPGMGLMAAQGTIPDRGDGGDVKRVRR</sequence>
<gene>
    <name evidence="6" type="ORF">D9757_014254</name>
</gene>
<feature type="compositionally biased region" description="Polar residues" evidence="5">
    <location>
        <begin position="289"/>
        <end position="299"/>
    </location>
</feature>
<feature type="region of interest" description="Disordered" evidence="5">
    <location>
        <begin position="241"/>
        <end position="435"/>
    </location>
</feature>
<feature type="compositionally biased region" description="Polar residues" evidence="5">
    <location>
        <begin position="523"/>
        <end position="548"/>
    </location>
</feature>
<organism evidence="6 7">
    <name type="scientific">Collybiopsis confluens</name>
    <dbReference type="NCBI Taxonomy" id="2823264"/>
    <lineage>
        <taxon>Eukaryota</taxon>
        <taxon>Fungi</taxon>
        <taxon>Dikarya</taxon>
        <taxon>Basidiomycota</taxon>
        <taxon>Agaricomycotina</taxon>
        <taxon>Agaricomycetes</taxon>
        <taxon>Agaricomycetidae</taxon>
        <taxon>Agaricales</taxon>
        <taxon>Marasmiineae</taxon>
        <taxon>Omphalotaceae</taxon>
        <taxon>Collybiopsis</taxon>
    </lineage>
</organism>
<dbReference type="PANTHER" id="PTHR12132">
    <property type="entry name" value="DNA REPAIR AND RECOMBINATION PROTEIN RAD52, RAD59"/>
    <property type="match status" value="1"/>
</dbReference>
<dbReference type="OrthoDB" id="206565at2759"/>
<dbReference type="SUPFAM" id="SSF54768">
    <property type="entry name" value="dsRNA-binding domain-like"/>
    <property type="match status" value="1"/>
</dbReference>
<feature type="region of interest" description="Disordered" evidence="5">
    <location>
        <begin position="599"/>
        <end position="621"/>
    </location>
</feature>
<dbReference type="InterPro" id="IPR042525">
    <property type="entry name" value="Rad52_Rad59_Rad22_sf"/>
</dbReference>
<feature type="compositionally biased region" description="Polar residues" evidence="5">
    <location>
        <begin position="258"/>
        <end position="279"/>
    </location>
</feature>
<proteinExistence type="inferred from homology"/>
<evidence type="ECO:0000256" key="1">
    <source>
        <dbReference type="ARBA" id="ARBA00006638"/>
    </source>
</evidence>
<feature type="compositionally biased region" description="Low complexity" evidence="5">
    <location>
        <begin position="497"/>
        <end position="511"/>
    </location>
</feature>
<evidence type="ECO:0000256" key="4">
    <source>
        <dbReference type="ARBA" id="ARBA00023204"/>
    </source>
</evidence>
<feature type="region of interest" description="Disordered" evidence="5">
    <location>
        <begin position="20"/>
        <end position="39"/>
    </location>
</feature>
<dbReference type="InterPro" id="IPR041247">
    <property type="entry name" value="Rad52_fam"/>
</dbReference>
<dbReference type="GO" id="GO:0005634">
    <property type="term" value="C:nucleus"/>
    <property type="evidence" value="ECO:0007669"/>
    <property type="project" value="TreeGrafter"/>
</dbReference>
<evidence type="ECO:0000256" key="2">
    <source>
        <dbReference type="ARBA" id="ARBA00022763"/>
    </source>
</evidence>
<dbReference type="EMBL" id="JAACJN010000498">
    <property type="protein sequence ID" value="KAF5341509.1"/>
    <property type="molecule type" value="Genomic_DNA"/>
</dbReference>
<dbReference type="FunFam" id="3.30.390.80:FF:000001">
    <property type="entry name" value="DNA repair protein RAD52 homolog"/>
    <property type="match status" value="1"/>
</dbReference>
<dbReference type="AlphaFoldDB" id="A0A8H5CGZ0"/>
<feature type="region of interest" description="Disordered" evidence="5">
    <location>
        <begin position="455"/>
        <end position="562"/>
    </location>
</feature>
<accession>A0A8H5CGZ0</accession>
<feature type="compositionally biased region" description="Basic and acidic residues" evidence="5">
    <location>
        <begin position="241"/>
        <end position="257"/>
    </location>
</feature>
<keyword evidence="3" id="KW-0233">DNA recombination</keyword>
<feature type="compositionally biased region" description="Low complexity" evidence="5">
    <location>
        <begin position="350"/>
        <end position="365"/>
    </location>
</feature>
<evidence type="ECO:0000313" key="7">
    <source>
        <dbReference type="Proteomes" id="UP000518752"/>
    </source>
</evidence>
<dbReference type="Proteomes" id="UP000518752">
    <property type="component" value="Unassembled WGS sequence"/>
</dbReference>
<feature type="compositionally biased region" description="Low complexity" evidence="5">
    <location>
        <begin position="327"/>
        <end position="341"/>
    </location>
</feature>
<feature type="compositionally biased region" description="Pro residues" evidence="5">
    <location>
        <begin position="380"/>
        <end position="389"/>
    </location>
</feature>
<comment type="similarity">
    <text evidence="1">Belongs to the RAD52 family.</text>
</comment>